<evidence type="ECO:0000313" key="1">
    <source>
        <dbReference type="EMBL" id="KAG5531286.1"/>
    </source>
</evidence>
<sequence length="77" mass="8177">MKNQQETPTGVETVKEFPDEFQCCVCCTSVAVGAQSNHPSHFGFESLSGGLGLGDVLCLEEFLAHRTAASRFGQAVA</sequence>
<name>A0AAV6IR78_9ERIC</name>
<keyword evidence="2" id="KW-1185">Reference proteome</keyword>
<protein>
    <submittedName>
        <fullName evidence="1">Uncharacterized protein</fullName>
    </submittedName>
</protein>
<evidence type="ECO:0000313" key="2">
    <source>
        <dbReference type="Proteomes" id="UP000823749"/>
    </source>
</evidence>
<dbReference type="EMBL" id="JACTNZ010000009">
    <property type="protein sequence ID" value="KAG5531286.1"/>
    <property type="molecule type" value="Genomic_DNA"/>
</dbReference>
<reference evidence="1" key="1">
    <citation type="submission" date="2020-08" db="EMBL/GenBank/DDBJ databases">
        <title>Plant Genome Project.</title>
        <authorList>
            <person name="Zhang R.-G."/>
        </authorList>
    </citation>
    <scope>NUCLEOTIDE SEQUENCE</scope>
    <source>
        <strain evidence="1">WSP0</strain>
        <tissue evidence="1">Leaf</tissue>
    </source>
</reference>
<gene>
    <name evidence="1" type="ORF">RHGRI_026038</name>
</gene>
<dbReference type="Proteomes" id="UP000823749">
    <property type="component" value="Chromosome 9"/>
</dbReference>
<accession>A0AAV6IR78</accession>
<organism evidence="1 2">
    <name type="scientific">Rhododendron griersonianum</name>
    <dbReference type="NCBI Taxonomy" id="479676"/>
    <lineage>
        <taxon>Eukaryota</taxon>
        <taxon>Viridiplantae</taxon>
        <taxon>Streptophyta</taxon>
        <taxon>Embryophyta</taxon>
        <taxon>Tracheophyta</taxon>
        <taxon>Spermatophyta</taxon>
        <taxon>Magnoliopsida</taxon>
        <taxon>eudicotyledons</taxon>
        <taxon>Gunneridae</taxon>
        <taxon>Pentapetalae</taxon>
        <taxon>asterids</taxon>
        <taxon>Ericales</taxon>
        <taxon>Ericaceae</taxon>
        <taxon>Ericoideae</taxon>
        <taxon>Rhodoreae</taxon>
        <taxon>Rhododendron</taxon>
    </lineage>
</organism>
<dbReference type="AlphaFoldDB" id="A0AAV6IR78"/>
<comment type="caution">
    <text evidence="1">The sequence shown here is derived from an EMBL/GenBank/DDBJ whole genome shotgun (WGS) entry which is preliminary data.</text>
</comment>
<proteinExistence type="predicted"/>